<keyword evidence="3 9" id="KW-0812">Transmembrane</keyword>
<proteinExistence type="predicted"/>
<organism evidence="10 11">
    <name type="scientific">Methanosarcina mazei Tuc01</name>
    <dbReference type="NCBI Taxonomy" id="1236903"/>
    <lineage>
        <taxon>Archaea</taxon>
        <taxon>Methanobacteriati</taxon>
        <taxon>Methanobacteriota</taxon>
        <taxon>Stenosarchaea group</taxon>
        <taxon>Methanomicrobia</taxon>
        <taxon>Methanosarcinales</taxon>
        <taxon>Methanosarcinaceae</taxon>
        <taxon>Methanosarcina</taxon>
    </lineage>
</organism>
<gene>
    <name evidence="10" type="ORF">MmTuc01_2635</name>
</gene>
<feature type="region of interest" description="Disordered" evidence="8">
    <location>
        <begin position="65"/>
        <end position="139"/>
    </location>
</feature>
<evidence type="ECO:0000256" key="3">
    <source>
        <dbReference type="ARBA" id="ARBA00022692"/>
    </source>
</evidence>
<dbReference type="Gene3D" id="1.20.5.3310">
    <property type="match status" value="1"/>
</dbReference>
<evidence type="ECO:0000256" key="5">
    <source>
        <dbReference type="ARBA" id="ARBA00022989"/>
    </source>
</evidence>
<dbReference type="InterPro" id="IPR003369">
    <property type="entry name" value="TatA/B/E"/>
</dbReference>
<dbReference type="KEGG" id="mmaz:MmTuc01_2635"/>
<sequence length="139" mass="15144">MSSACCWSGCFKYGSGSNDGTGNIIAIIIAALFLFGPQKIPELARALGGAIGEFKKAQRAAELELNEFDPYTRKGANKAREKEENKEKKEAGPAEDGNEKKDSERNKKESKPNPLNALECRPSIPDLEETPENPNTGMK</sequence>
<dbReference type="PANTHER" id="PTHR42982:SF1">
    <property type="entry name" value="SEC-INDEPENDENT PROTEIN TRANSLOCASE PROTEIN TATA"/>
    <property type="match status" value="1"/>
</dbReference>
<keyword evidence="4" id="KW-0653">Protein transport</keyword>
<evidence type="ECO:0000256" key="6">
    <source>
        <dbReference type="ARBA" id="ARBA00023010"/>
    </source>
</evidence>
<keyword evidence="5 9" id="KW-1133">Transmembrane helix</keyword>
<accession>M1Q039</accession>
<reference evidence="10 11" key="1">
    <citation type="journal article" date="2013" name="Genome Announc.">
        <title>Complete Genome of a Methanosarcina mazei Strain Isolated from Sediment Samples from an Amazonian Flooded Area.</title>
        <authorList>
            <person name="Assis das Gracas D."/>
            <person name="Thiago Juca Ramos R."/>
            <person name="Vieira Araujo A.C."/>
            <person name="Zahlouth R."/>
            <person name="Ribeiro Carneiro A."/>
            <person name="Souza Lopes T."/>
            <person name="Azevedo Barauna R."/>
            <person name="Azevedo V."/>
            <person name="Cruz Schneider M.P."/>
            <person name="Pellizari V.H."/>
            <person name="Silva A."/>
        </authorList>
    </citation>
    <scope>NUCLEOTIDE SEQUENCE [LARGE SCALE GENOMIC DNA]</scope>
    <source>
        <strain evidence="10 11">Tuc01</strain>
    </source>
</reference>
<protein>
    <submittedName>
        <fullName evidence="10">Sec-independent protein translocase</fullName>
    </submittedName>
</protein>
<evidence type="ECO:0000256" key="7">
    <source>
        <dbReference type="ARBA" id="ARBA00023136"/>
    </source>
</evidence>
<evidence type="ECO:0000313" key="10">
    <source>
        <dbReference type="EMBL" id="AGF97931.1"/>
    </source>
</evidence>
<evidence type="ECO:0000313" key="11">
    <source>
        <dbReference type="Proteomes" id="UP000011718"/>
    </source>
</evidence>
<dbReference type="EMBL" id="CP004144">
    <property type="protein sequence ID" value="AGF97931.1"/>
    <property type="molecule type" value="Genomic_DNA"/>
</dbReference>
<dbReference type="GO" id="GO:0016020">
    <property type="term" value="C:membrane"/>
    <property type="evidence" value="ECO:0007669"/>
    <property type="project" value="UniProtKB-ARBA"/>
</dbReference>
<keyword evidence="6" id="KW-0811">Translocation</keyword>
<keyword evidence="2" id="KW-0813">Transport</keyword>
<dbReference type="BioCyc" id="MMAZ1236903:G139K-2515-MONOMER"/>
<dbReference type="PANTHER" id="PTHR42982">
    <property type="entry name" value="SEC-INDEPENDENT PROTEIN TRANSLOCASE PROTEIN TATA"/>
    <property type="match status" value="1"/>
</dbReference>
<evidence type="ECO:0000256" key="2">
    <source>
        <dbReference type="ARBA" id="ARBA00022448"/>
    </source>
</evidence>
<evidence type="ECO:0000256" key="9">
    <source>
        <dbReference type="SAM" id="Phobius"/>
    </source>
</evidence>
<comment type="subcellular location">
    <subcellularLocation>
        <location evidence="1">Membrane</location>
        <topology evidence="1">Single-pass membrane protein</topology>
    </subcellularLocation>
</comment>
<evidence type="ECO:0000256" key="4">
    <source>
        <dbReference type="ARBA" id="ARBA00022927"/>
    </source>
</evidence>
<evidence type="ECO:0000256" key="8">
    <source>
        <dbReference type="SAM" id="MobiDB-lite"/>
    </source>
</evidence>
<dbReference type="GO" id="GO:0015031">
    <property type="term" value="P:protein transport"/>
    <property type="evidence" value="ECO:0007669"/>
    <property type="project" value="UniProtKB-KW"/>
</dbReference>
<feature type="compositionally biased region" description="Basic and acidic residues" evidence="8">
    <location>
        <begin position="78"/>
        <end position="111"/>
    </location>
</feature>
<keyword evidence="7 9" id="KW-0472">Membrane</keyword>
<dbReference type="HOGENOM" id="CLU_086034_3_0_2"/>
<name>M1Q039_METMZ</name>
<dbReference type="Pfam" id="PF02416">
    <property type="entry name" value="TatA_B_E"/>
    <property type="match status" value="1"/>
</dbReference>
<evidence type="ECO:0000256" key="1">
    <source>
        <dbReference type="ARBA" id="ARBA00004167"/>
    </source>
</evidence>
<dbReference type="AlphaFoldDB" id="M1Q039"/>
<feature type="transmembrane region" description="Helical" evidence="9">
    <location>
        <begin position="20"/>
        <end position="36"/>
    </location>
</feature>
<dbReference type="Proteomes" id="UP000011718">
    <property type="component" value="Chromosome"/>
</dbReference>